<name>A0AAN9E0I8_CROPI</name>
<dbReference type="Proteomes" id="UP001372338">
    <property type="component" value="Unassembled WGS sequence"/>
</dbReference>
<evidence type="ECO:0000313" key="1">
    <source>
        <dbReference type="EMBL" id="KAK7243816.1"/>
    </source>
</evidence>
<dbReference type="GO" id="GO:0006508">
    <property type="term" value="P:proteolysis"/>
    <property type="evidence" value="ECO:0007669"/>
    <property type="project" value="InterPro"/>
</dbReference>
<protein>
    <recommendedName>
        <fullName evidence="3">ATP-dependent Zn protease</fullName>
    </recommendedName>
</protein>
<dbReference type="GO" id="GO:0005524">
    <property type="term" value="F:ATP binding"/>
    <property type="evidence" value="ECO:0007669"/>
    <property type="project" value="InterPro"/>
</dbReference>
<keyword evidence="2" id="KW-1185">Reference proteome</keyword>
<evidence type="ECO:0008006" key="3">
    <source>
        <dbReference type="Google" id="ProtNLM"/>
    </source>
</evidence>
<dbReference type="SUPFAM" id="SSF140990">
    <property type="entry name" value="FtsH protease domain-like"/>
    <property type="match status" value="1"/>
</dbReference>
<reference evidence="1 2" key="1">
    <citation type="submission" date="2024-01" db="EMBL/GenBank/DDBJ databases">
        <title>The genomes of 5 underutilized Papilionoideae crops provide insights into root nodulation and disease resistanc.</title>
        <authorList>
            <person name="Yuan L."/>
        </authorList>
    </citation>
    <scope>NUCLEOTIDE SEQUENCE [LARGE SCALE GENOMIC DNA]</scope>
    <source>
        <strain evidence="1">ZHUSHIDOU_FW_LH</strain>
        <tissue evidence="1">Leaf</tissue>
    </source>
</reference>
<proteinExistence type="predicted"/>
<dbReference type="EMBL" id="JAYWIO010000008">
    <property type="protein sequence ID" value="KAK7243816.1"/>
    <property type="molecule type" value="Genomic_DNA"/>
</dbReference>
<dbReference type="AlphaFoldDB" id="A0AAN9E0I8"/>
<dbReference type="PANTHER" id="PTHR33471">
    <property type="entry name" value="ATP-DEPENDENT ZINC METALLOPROTEASE-RELATED"/>
    <property type="match status" value="1"/>
</dbReference>
<organism evidence="1 2">
    <name type="scientific">Crotalaria pallida</name>
    <name type="common">Smooth rattlebox</name>
    <name type="synonym">Crotalaria striata</name>
    <dbReference type="NCBI Taxonomy" id="3830"/>
    <lineage>
        <taxon>Eukaryota</taxon>
        <taxon>Viridiplantae</taxon>
        <taxon>Streptophyta</taxon>
        <taxon>Embryophyta</taxon>
        <taxon>Tracheophyta</taxon>
        <taxon>Spermatophyta</taxon>
        <taxon>Magnoliopsida</taxon>
        <taxon>eudicotyledons</taxon>
        <taxon>Gunneridae</taxon>
        <taxon>Pentapetalae</taxon>
        <taxon>rosids</taxon>
        <taxon>fabids</taxon>
        <taxon>Fabales</taxon>
        <taxon>Fabaceae</taxon>
        <taxon>Papilionoideae</taxon>
        <taxon>50 kb inversion clade</taxon>
        <taxon>genistoids sensu lato</taxon>
        <taxon>core genistoids</taxon>
        <taxon>Crotalarieae</taxon>
        <taxon>Crotalaria</taxon>
    </lineage>
</organism>
<evidence type="ECO:0000313" key="2">
    <source>
        <dbReference type="Proteomes" id="UP001372338"/>
    </source>
</evidence>
<dbReference type="GO" id="GO:0004176">
    <property type="term" value="F:ATP-dependent peptidase activity"/>
    <property type="evidence" value="ECO:0007669"/>
    <property type="project" value="InterPro"/>
</dbReference>
<dbReference type="GO" id="GO:0004222">
    <property type="term" value="F:metalloendopeptidase activity"/>
    <property type="evidence" value="ECO:0007669"/>
    <property type="project" value="InterPro"/>
</dbReference>
<dbReference type="InterPro" id="IPR037219">
    <property type="entry name" value="Peptidase_M41-like"/>
</dbReference>
<gene>
    <name evidence="1" type="ORF">RIF29_38628</name>
</gene>
<accession>A0AAN9E0I8</accession>
<comment type="caution">
    <text evidence="1">The sequence shown here is derived from an EMBL/GenBank/DDBJ whole genome shotgun (WGS) entry which is preliminary data.</text>
</comment>
<sequence length="450" mass="50769">MIFHSIMALPNIPPNLQLSPHFPSHPPFPLTFPRKPSRPPLRAFREWRDYEEAVKRKDLSSALRFLKSRETQQQQQQQQQQPVEAFGEVSLTAELTRSRFLEMERFGPQRDWEILDTCLNADDMKLVANAYRFLRDRGFLPNFGKCRNIVLEGPRNVTPNVLTSSTGLEVTKLAPKKWGLSDSSSTVLVGFLAGVSFLISQGIDLRPTLAAILGLAAMDSIFLGGTCLAQISSYWPPYRRRILIHEAGHLLTAYLMGCPIRGVILDPIVAMQMGIQGQAGTQFWDEKVANDLAEGRLDGTAFDRYCMVLFAGIAAEALVYGETEGGENDENLFRSICLLLEPPLSVAQMSNQARWSILQSYNLLKWHKAAHRAAVKALESGGSLSIVIRSIEETLVMAMDLKWSQFYWSLYLLHILEMPICCHERRQSNEPFLLQPVTFFVQRQVPSCTP</sequence>
<dbReference type="FunFam" id="1.20.58.760:FF:000007">
    <property type="entry name" value="ATP-dependent zinc metalloprotease"/>
    <property type="match status" value="1"/>
</dbReference>
<dbReference type="PANTHER" id="PTHR33471:SF7">
    <property type="entry name" value="ATP-DEPENDENT ZINC METALLOPROTEASE-RELATED"/>
    <property type="match status" value="1"/>
</dbReference>
<dbReference type="Gene3D" id="1.20.58.760">
    <property type="entry name" value="Peptidase M41"/>
    <property type="match status" value="1"/>
</dbReference>